<dbReference type="AlphaFoldDB" id="A0AAV3X3K0"/>
<feature type="compositionally biased region" description="Polar residues" evidence="1">
    <location>
        <begin position="184"/>
        <end position="194"/>
    </location>
</feature>
<keyword evidence="4" id="KW-1185">Reference proteome</keyword>
<protein>
    <recommendedName>
        <fullName evidence="2">Putative restriction endonuclease domain-containing protein</fullName>
    </recommendedName>
</protein>
<evidence type="ECO:0000313" key="4">
    <source>
        <dbReference type="Proteomes" id="UP001050975"/>
    </source>
</evidence>
<gene>
    <name evidence="3" type="ORF">MiSe_06110</name>
</gene>
<dbReference type="CDD" id="cd06260">
    <property type="entry name" value="DUF820-like"/>
    <property type="match status" value="1"/>
</dbReference>
<organism evidence="3 4">
    <name type="scientific">Microseira wollei NIES-4236</name>
    <dbReference type="NCBI Taxonomy" id="2530354"/>
    <lineage>
        <taxon>Bacteria</taxon>
        <taxon>Bacillati</taxon>
        <taxon>Cyanobacteriota</taxon>
        <taxon>Cyanophyceae</taxon>
        <taxon>Oscillatoriophycideae</taxon>
        <taxon>Aerosakkonematales</taxon>
        <taxon>Aerosakkonemataceae</taxon>
        <taxon>Microseira</taxon>
    </lineage>
</organism>
<evidence type="ECO:0000313" key="3">
    <source>
        <dbReference type="EMBL" id="GET35863.1"/>
    </source>
</evidence>
<dbReference type="Proteomes" id="UP001050975">
    <property type="component" value="Unassembled WGS sequence"/>
</dbReference>
<dbReference type="InterPro" id="IPR008538">
    <property type="entry name" value="Uma2"/>
</dbReference>
<comment type="caution">
    <text evidence="3">The sequence shown here is derived from an EMBL/GenBank/DDBJ whole genome shotgun (WGS) entry which is preliminary data.</text>
</comment>
<accession>A0AAV3X3K0</accession>
<feature type="region of interest" description="Disordered" evidence="1">
    <location>
        <begin position="290"/>
        <end position="322"/>
    </location>
</feature>
<dbReference type="Pfam" id="PF05685">
    <property type="entry name" value="Uma2"/>
    <property type="match status" value="1"/>
</dbReference>
<dbReference type="EMBL" id="BLAY01000005">
    <property type="protein sequence ID" value="GET35863.1"/>
    <property type="molecule type" value="Genomic_DNA"/>
</dbReference>
<feature type="domain" description="Putative restriction endonuclease" evidence="2">
    <location>
        <begin position="65"/>
        <end position="257"/>
    </location>
</feature>
<dbReference type="PANTHER" id="PTHR33352">
    <property type="entry name" value="SLR1095 PROTEIN"/>
    <property type="match status" value="1"/>
</dbReference>
<evidence type="ECO:0000259" key="2">
    <source>
        <dbReference type="Pfam" id="PF05685"/>
    </source>
</evidence>
<reference evidence="3" key="1">
    <citation type="submission" date="2019-10" db="EMBL/GenBank/DDBJ databases">
        <title>Draft genome sequece of Microseira wollei NIES-4236.</title>
        <authorList>
            <person name="Yamaguchi H."/>
            <person name="Suzuki S."/>
            <person name="Kawachi M."/>
        </authorList>
    </citation>
    <scope>NUCLEOTIDE SEQUENCE</scope>
    <source>
        <strain evidence="3">NIES-4236</strain>
    </source>
</reference>
<proteinExistence type="predicted"/>
<name>A0AAV3X3K0_9CYAN</name>
<feature type="compositionally biased region" description="Basic and acidic residues" evidence="1">
    <location>
        <begin position="167"/>
        <end position="179"/>
    </location>
</feature>
<sequence length="347" mass="40710">MSWDDANLIDRFIIPKRQVKIHQPWTKSDVNIDPVTSLNPMFPAKYPVPQSEPPLSPRETLPTMYDLPSENPEEPGLPDEFHDFQPQLLSQTFRPPQYPASRVFCGSDINLYYDVRHPLWYKRPDWFGVVGVPRFYDEVDLRLSYVIWQEGVNPFVVVELLSPGTEKEDLGETETEKLPPESSVAGNGQAIQTETENKPPRKWEVYEQILRIPYYFVFSRYTDRLRAFKIVGAQYQELELHESRVWIPELELGLGLWQGEFQGIERLWLRWYDVQCNWILTDAEQEGQRAEQERQRAEQERQRAEQERQRAEQAESRAEQAESRLDLLMQNLRDAGIDPEQFLQGGG</sequence>
<dbReference type="PANTHER" id="PTHR33352:SF3">
    <property type="entry name" value="SLR1612 PROTEIN"/>
    <property type="match status" value="1"/>
</dbReference>
<evidence type="ECO:0000256" key="1">
    <source>
        <dbReference type="SAM" id="MobiDB-lite"/>
    </source>
</evidence>
<feature type="region of interest" description="Disordered" evidence="1">
    <location>
        <begin position="167"/>
        <end position="196"/>
    </location>
</feature>